<keyword evidence="1" id="KW-0678">Repressor</keyword>
<dbReference type="Proteomes" id="UP000094802">
    <property type="component" value="Unassembled WGS sequence"/>
</dbReference>
<dbReference type="AlphaFoldDB" id="A0A1E5FAZ1"/>
<feature type="domain" description="HTH lacI-type" evidence="5">
    <location>
        <begin position="1"/>
        <end position="47"/>
    </location>
</feature>
<evidence type="ECO:0000259" key="5">
    <source>
        <dbReference type="PROSITE" id="PS50932"/>
    </source>
</evidence>
<dbReference type="CDD" id="cd06278">
    <property type="entry name" value="PBP1_LacI-like"/>
    <property type="match status" value="1"/>
</dbReference>
<dbReference type="Gene3D" id="1.10.260.40">
    <property type="entry name" value="lambda repressor-like DNA-binding domains"/>
    <property type="match status" value="1"/>
</dbReference>
<name>A0A1E5FAZ1_VIBSP</name>
<dbReference type="SUPFAM" id="SSF53822">
    <property type="entry name" value="Periplasmic binding protein-like I"/>
    <property type="match status" value="1"/>
</dbReference>
<dbReference type="SMART" id="SM00354">
    <property type="entry name" value="HTH_LACI"/>
    <property type="match status" value="1"/>
</dbReference>
<dbReference type="SUPFAM" id="SSF47413">
    <property type="entry name" value="lambda repressor-like DNA-binding domains"/>
    <property type="match status" value="1"/>
</dbReference>
<proteinExistence type="predicted"/>
<dbReference type="CDD" id="cd01392">
    <property type="entry name" value="HTH_LacI"/>
    <property type="match status" value="1"/>
</dbReference>
<organism evidence="6 7">
    <name type="scientific">Vibrio splendidus 12E03</name>
    <dbReference type="NCBI Taxonomy" id="1191305"/>
    <lineage>
        <taxon>Bacteria</taxon>
        <taxon>Pseudomonadati</taxon>
        <taxon>Pseudomonadota</taxon>
        <taxon>Gammaproteobacteria</taxon>
        <taxon>Vibrionales</taxon>
        <taxon>Vibrionaceae</taxon>
        <taxon>Vibrio</taxon>
    </lineage>
</organism>
<accession>A0A1E5FAZ1</accession>
<evidence type="ECO:0000313" key="7">
    <source>
        <dbReference type="Proteomes" id="UP000094802"/>
    </source>
</evidence>
<protein>
    <submittedName>
        <fullName evidence="6">Transcriptional regulator</fullName>
    </submittedName>
</protein>
<dbReference type="Pfam" id="PF13377">
    <property type="entry name" value="Peripla_BP_3"/>
    <property type="match status" value="1"/>
</dbReference>
<dbReference type="PROSITE" id="PS50932">
    <property type="entry name" value="HTH_LACI_2"/>
    <property type="match status" value="1"/>
</dbReference>
<evidence type="ECO:0000313" key="6">
    <source>
        <dbReference type="EMBL" id="OEF84883.1"/>
    </source>
</evidence>
<keyword evidence="4" id="KW-0804">Transcription</keyword>
<dbReference type="EMBL" id="AJZD02000359">
    <property type="protein sequence ID" value="OEF84883.1"/>
    <property type="molecule type" value="Genomic_DNA"/>
</dbReference>
<dbReference type="GO" id="GO:0000976">
    <property type="term" value="F:transcription cis-regulatory region binding"/>
    <property type="evidence" value="ECO:0007669"/>
    <property type="project" value="TreeGrafter"/>
</dbReference>
<dbReference type="InterPro" id="IPR028082">
    <property type="entry name" value="Peripla_BP_I"/>
</dbReference>
<reference evidence="6 7" key="1">
    <citation type="journal article" date="2012" name="Science">
        <title>Ecological populations of bacteria act as socially cohesive units of antibiotic production and resistance.</title>
        <authorList>
            <person name="Cordero O.X."/>
            <person name="Wildschutte H."/>
            <person name="Kirkup B."/>
            <person name="Proehl S."/>
            <person name="Ngo L."/>
            <person name="Hussain F."/>
            <person name="Le Roux F."/>
            <person name="Mincer T."/>
            <person name="Polz M.F."/>
        </authorList>
    </citation>
    <scope>NUCLEOTIDE SEQUENCE [LARGE SCALE GENOMIC DNA]</scope>
    <source>
        <strain evidence="6 7">12E03</strain>
    </source>
</reference>
<sequence length="321" mass="34803">MLGVSQSTVSRAFSPTASISEKKRKMVMDAATKLGYTPNAIARSLISNRSGLVAIALDSESNPMYDLQSRALAMEIQKRGGQVVLCPIDKDDLDLAISRAIEYQVDGLIIATSRLTSRAFAQCEKFGVHLSLINRYTESINANSAGLDNQQAGTQAADYLLDKGYKQLAYVSGDAGSMTSDKRWSGFSETTKMREAASPIYINAKYSFEAGLEAAKELMEHTSKPDAVFCANDILAMGVMDGLRKLGCLIPQDFAVMGVDDIPMAAWPSYDLTTIAQPIDKIVKSAVEDLMQRINDNVDAKGEYLLEPGTIIERGSTAKIS</sequence>
<gene>
    <name evidence="6" type="ORF">A142_13220</name>
</gene>
<dbReference type="OrthoDB" id="6619319at2"/>
<dbReference type="RefSeq" id="WP_019820606.1">
    <property type="nucleotide sequence ID" value="NZ_AJZD02000359.1"/>
</dbReference>
<evidence type="ECO:0000256" key="1">
    <source>
        <dbReference type="ARBA" id="ARBA00022491"/>
    </source>
</evidence>
<dbReference type="InterPro" id="IPR046335">
    <property type="entry name" value="LacI/GalR-like_sensor"/>
</dbReference>
<evidence type="ECO:0000256" key="4">
    <source>
        <dbReference type="ARBA" id="ARBA00023163"/>
    </source>
</evidence>
<evidence type="ECO:0000256" key="2">
    <source>
        <dbReference type="ARBA" id="ARBA00023015"/>
    </source>
</evidence>
<comment type="caution">
    <text evidence="6">The sequence shown here is derived from an EMBL/GenBank/DDBJ whole genome shotgun (WGS) entry which is preliminary data.</text>
</comment>
<dbReference type="Pfam" id="PF00356">
    <property type="entry name" value="LacI"/>
    <property type="match status" value="1"/>
</dbReference>
<dbReference type="GO" id="GO:0003700">
    <property type="term" value="F:DNA-binding transcription factor activity"/>
    <property type="evidence" value="ECO:0007669"/>
    <property type="project" value="TreeGrafter"/>
</dbReference>
<dbReference type="PANTHER" id="PTHR30146">
    <property type="entry name" value="LACI-RELATED TRANSCRIPTIONAL REPRESSOR"/>
    <property type="match status" value="1"/>
</dbReference>
<dbReference type="InterPro" id="IPR010982">
    <property type="entry name" value="Lambda_DNA-bd_dom_sf"/>
</dbReference>
<evidence type="ECO:0000256" key="3">
    <source>
        <dbReference type="ARBA" id="ARBA00023125"/>
    </source>
</evidence>
<keyword evidence="2" id="KW-0805">Transcription regulation</keyword>
<dbReference type="Gene3D" id="3.40.50.2300">
    <property type="match status" value="2"/>
</dbReference>
<keyword evidence="3" id="KW-0238">DNA-binding</keyword>
<dbReference type="InterPro" id="IPR000843">
    <property type="entry name" value="HTH_LacI"/>
</dbReference>
<dbReference type="PANTHER" id="PTHR30146:SF95">
    <property type="entry name" value="RIBOSE OPERON REPRESSOR"/>
    <property type="match status" value="1"/>
</dbReference>